<protein>
    <submittedName>
        <fullName evidence="7">ABC transporter related protein</fullName>
    </submittedName>
</protein>
<evidence type="ECO:0000313" key="8">
    <source>
        <dbReference type="Proteomes" id="UP000000485"/>
    </source>
</evidence>
<dbReference type="InterPro" id="IPR027417">
    <property type="entry name" value="P-loop_NTPase"/>
</dbReference>
<evidence type="ECO:0000256" key="3">
    <source>
        <dbReference type="ARBA" id="ARBA00022741"/>
    </source>
</evidence>
<dbReference type="InterPro" id="IPR017871">
    <property type="entry name" value="ABC_transporter-like_CS"/>
</dbReference>
<dbReference type="GO" id="GO:0005524">
    <property type="term" value="F:ATP binding"/>
    <property type="evidence" value="ECO:0007669"/>
    <property type="project" value="UniProtKB-KW"/>
</dbReference>
<dbReference type="SUPFAM" id="SSF52540">
    <property type="entry name" value="P-loop containing nucleoside triphosphate hydrolases"/>
    <property type="match status" value="1"/>
</dbReference>
<evidence type="ECO:0000256" key="5">
    <source>
        <dbReference type="SAM" id="MobiDB-lite"/>
    </source>
</evidence>
<proteinExistence type="inferred from homology"/>
<keyword evidence="8" id="KW-1185">Reference proteome</keyword>
<dbReference type="Gene3D" id="3.40.50.300">
    <property type="entry name" value="P-loop containing nucleotide triphosphate hydrolases"/>
    <property type="match status" value="1"/>
</dbReference>
<dbReference type="OrthoDB" id="9804819at2"/>
<dbReference type="EMBL" id="CP002665">
    <property type="protein sequence ID" value="AEI12832.1"/>
    <property type="molecule type" value="Genomic_DNA"/>
</dbReference>
<dbReference type="KEGG" id="cga:Celgi_2332"/>
<evidence type="ECO:0000259" key="6">
    <source>
        <dbReference type="PROSITE" id="PS50893"/>
    </source>
</evidence>
<dbReference type="InterPro" id="IPR003593">
    <property type="entry name" value="AAA+_ATPase"/>
</dbReference>
<feature type="compositionally biased region" description="Pro residues" evidence="5">
    <location>
        <begin position="327"/>
        <end position="343"/>
    </location>
</feature>
<dbReference type="PANTHER" id="PTHR43335:SF4">
    <property type="entry name" value="ABC TRANSPORTER, ATP-BINDING PROTEIN"/>
    <property type="match status" value="1"/>
</dbReference>
<dbReference type="SMART" id="SM00382">
    <property type="entry name" value="AAA"/>
    <property type="match status" value="1"/>
</dbReference>
<evidence type="ECO:0000256" key="4">
    <source>
        <dbReference type="ARBA" id="ARBA00022840"/>
    </source>
</evidence>
<organism evidence="7 8">
    <name type="scientific">Cellulomonas gilvus (strain ATCC 13127 / NRRL B-14078)</name>
    <name type="common">Cellvibrio gilvus</name>
    <dbReference type="NCBI Taxonomy" id="593907"/>
    <lineage>
        <taxon>Bacteria</taxon>
        <taxon>Bacillati</taxon>
        <taxon>Actinomycetota</taxon>
        <taxon>Actinomycetes</taxon>
        <taxon>Micrococcales</taxon>
        <taxon>Cellulomonadaceae</taxon>
        <taxon>Cellulomonas</taxon>
    </lineage>
</organism>
<comment type="similarity">
    <text evidence="1">Belongs to the ABC transporter superfamily.</text>
</comment>
<name>F8A1E8_CELGA</name>
<keyword evidence="4" id="KW-0067">ATP-binding</keyword>
<feature type="region of interest" description="Disordered" evidence="5">
    <location>
        <begin position="320"/>
        <end position="352"/>
    </location>
</feature>
<dbReference type="AlphaFoldDB" id="F8A1E8"/>
<dbReference type="RefSeq" id="WP_013884350.1">
    <property type="nucleotide sequence ID" value="NC_015671.1"/>
</dbReference>
<dbReference type="PROSITE" id="PS00211">
    <property type="entry name" value="ABC_TRANSPORTER_1"/>
    <property type="match status" value="1"/>
</dbReference>
<dbReference type="HOGENOM" id="CLU_000604_1_2_11"/>
<evidence type="ECO:0000313" key="7">
    <source>
        <dbReference type="EMBL" id="AEI12832.1"/>
    </source>
</evidence>
<reference evidence="8" key="1">
    <citation type="submission" date="2011-04" db="EMBL/GenBank/DDBJ databases">
        <title>Complete sequence of Cellvibrio gilvus ATCC 13127.</title>
        <authorList>
            <person name="Lucas S."/>
            <person name="Han J."/>
            <person name="Lapidus A."/>
            <person name="Cheng J.-F."/>
            <person name="Goodwin L."/>
            <person name="Pitluck S."/>
            <person name="Peters L."/>
            <person name="Munk A."/>
            <person name="Detter J.C."/>
            <person name="Han C."/>
            <person name="Tapia R."/>
            <person name="Land M."/>
            <person name="Hauser L."/>
            <person name="Kyrpides N."/>
            <person name="Ivanova N."/>
            <person name="Ovchinnikova G."/>
            <person name="Pagani I."/>
            <person name="Mead D."/>
            <person name="Brumm P."/>
            <person name="Woyke T."/>
        </authorList>
    </citation>
    <scope>NUCLEOTIDE SEQUENCE [LARGE SCALE GENOMIC DNA]</scope>
    <source>
        <strain evidence="8">ATCC 13127 / NRRL B-14078</strain>
    </source>
</reference>
<dbReference type="Pfam" id="PF00005">
    <property type="entry name" value="ABC_tran"/>
    <property type="match status" value="1"/>
</dbReference>
<dbReference type="InterPro" id="IPR003439">
    <property type="entry name" value="ABC_transporter-like_ATP-bd"/>
</dbReference>
<dbReference type="STRING" id="593907.Celgi_2332"/>
<evidence type="ECO:0000256" key="1">
    <source>
        <dbReference type="ARBA" id="ARBA00005417"/>
    </source>
</evidence>
<dbReference type="PROSITE" id="PS50893">
    <property type="entry name" value="ABC_TRANSPORTER_2"/>
    <property type="match status" value="1"/>
</dbReference>
<keyword evidence="2" id="KW-0813">Transport</keyword>
<dbReference type="Proteomes" id="UP000000485">
    <property type="component" value="Chromosome"/>
</dbReference>
<sequence precursor="true">MTSPTVTPRADDGAGPDSPGLVRVDHLTKQFGSGPTGVRAVDDLSFEVRPGRVTGFLGPNGAGKTTTLRMLLGLVTPTSGTATIGGRTYGQIERPAHVVGAALEAASFHPGRTARDHLRVYAPQVGVPDARADEVLELVGLTGAARRRVGGFSLGMRQRLALATTLLGDPPVLLLDEPANGLDPEGIAWLRSFLRALAAQGRTVLVSSHVLSEVEQTVDDVVIIARGRLVHASSLPDLARLARSRVSVASPDGDRLAALVAQQGWAVESVERDGAGTVYELLDVETAPVGAAAFAAGVELHRLAGRDVGLEDLFLQLTAPPTTEAPDAPPYGAPPGGPVPPSGPTTKTEAAR</sequence>
<dbReference type="CDD" id="cd03268">
    <property type="entry name" value="ABC_BcrA_bacitracin_resist"/>
    <property type="match status" value="1"/>
</dbReference>
<feature type="domain" description="ABC transporter" evidence="6">
    <location>
        <begin position="22"/>
        <end position="251"/>
    </location>
</feature>
<dbReference type="GO" id="GO:0016887">
    <property type="term" value="F:ATP hydrolysis activity"/>
    <property type="evidence" value="ECO:0007669"/>
    <property type="project" value="InterPro"/>
</dbReference>
<keyword evidence="3" id="KW-0547">Nucleotide-binding</keyword>
<gene>
    <name evidence="7" type="ordered locus">Celgi_2332</name>
</gene>
<evidence type="ECO:0000256" key="2">
    <source>
        <dbReference type="ARBA" id="ARBA00022448"/>
    </source>
</evidence>
<dbReference type="PANTHER" id="PTHR43335">
    <property type="entry name" value="ABC TRANSPORTER, ATP-BINDING PROTEIN"/>
    <property type="match status" value="1"/>
</dbReference>
<dbReference type="eggNOG" id="COG1131">
    <property type="taxonomic scope" value="Bacteria"/>
</dbReference>
<accession>F8A1E8</accession>